<gene>
    <name evidence="1" type="ORF">SDC9_204359</name>
</gene>
<comment type="caution">
    <text evidence="1">The sequence shown here is derived from an EMBL/GenBank/DDBJ whole genome shotgun (WGS) entry which is preliminary data.</text>
</comment>
<dbReference type="AlphaFoldDB" id="A0A645J1T4"/>
<proteinExistence type="predicted"/>
<organism evidence="1">
    <name type="scientific">bioreactor metagenome</name>
    <dbReference type="NCBI Taxonomy" id="1076179"/>
    <lineage>
        <taxon>unclassified sequences</taxon>
        <taxon>metagenomes</taxon>
        <taxon>ecological metagenomes</taxon>
    </lineage>
</organism>
<name>A0A645J1T4_9ZZZZ</name>
<protein>
    <submittedName>
        <fullName evidence="1">Uncharacterized protein</fullName>
    </submittedName>
</protein>
<evidence type="ECO:0000313" key="1">
    <source>
        <dbReference type="EMBL" id="MPN56669.1"/>
    </source>
</evidence>
<accession>A0A645J1T4</accession>
<dbReference type="EMBL" id="VSSQ01127276">
    <property type="protein sequence ID" value="MPN56669.1"/>
    <property type="molecule type" value="Genomic_DNA"/>
</dbReference>
<reference evidence="1" key="1">
    <citation type="submission" date="2019-08" db="EMBL/GenBank/DDBJ databases">
        <authorList>
            <person name="Kucharzyk K."/>
            <person name="Murdoch R.W."/>
            <person name="Higgins S."/>
            <person name="Loffler F."/>
        </authorList>
    </citation>
    <scope>NUCLEOTIDE SEQUENCE</scope>
</reference>
<sequence length="109" mass="12065">MLDNPHIAVVEGGGNQIARRLPVFLRQQGGGAKLIQHGLNRLPVRILRKHVVNIGRQLPAHLSALLFRQPAYHIVYIAVNQMIHGVPLLPHKLLQGWPASVPTHEAARP</sequence>